<feature type="domain" description="Gfo/Idh/MocA-like oxidoreductase N-terminal" evidence="3">
    <location>
        <begin position="14"/>
        <end position="135"/>
    </location>
</feature>
<proteinExistence type="inferred from homology"/>
<dbReference type="Pfam" id="PF22725">
    <property type="entry name" value="GFO_IDH_MocA_C3"/>
    <property type="match status" value="1"/>
</dbReference>
<reference evidence="5 6" key="1">
    <citation type="submission" date="2021-06" db="EMBL/GenBank/DDBJ databases">
        <authorList>
            <person name="Sun Q."/>
            <person name="Li D."/>
        </authorList>
    </citation>
    <scope>NUCLEOTIDE SEQUENCE [LARGE SCALE GENOMIC DNA]</scope>
    <source>
        <strain evidence="5 6">MSJd-7</strain>
    </source>
</reference>
<evidence type="ECO:0000259" key="3">
    <source>
        <dbReference type="Pfam" id="PF01408"/>
    </source>
</evidence>
<keyword evidence="6" id="KW-1185">Reference proteome</keyword>
<dbReference type="GO" id="GO:0050112">
    <property type="term" value="F:inositol 2-dehydrogenase (NAD+) activity"/>
    <property type="evidence" value="ECO:0007669"/>
    <property type="project" value="UniProtKB-EC"/>
</dbReference>
<dbReference type="InterPro" id="IPR055170">
    <property type="entry name" value="GFO_IDH_MocA-like_dom"/>
</dbReference>
<comment type="caution">
    <text evidence="5">The sequence shown here is derived from an EMBL/GenBank/DDBJ whole genome shotgun (WGS) entry which is preliminary data.</text>
</comment>
<dbReference type="EC" id="1.1.1.18" evidence="5"/>
<dbReference type="InterPro" id="IPR030827">
    <property type="entry name" value="Myo_inos_IolG"/>
</dbReference>
<keyword evidence="2 5" id="KW-0560">Oxidoreductase</keyword>
<evidence type="ECO:0000313" key="5">
    <source>
        <dbReference type="EMBL" id="MBU5490850.1"/>
    </source>
</evidence>
<gene>
    <name evidence="5" type="primary">iolG</name>
    <name evidence="5" type="ORF">KQI75_09520</name>
</gene>
<feature type="domain" description="GFO/IDH/MocA-like oxidoreductase" evidence="4">
    <location>
        <begin position="144"/>
        <end position="263"/>
    </location>
</feature>
<dbReference type="Pfam" id="PF01408">
    <property type="entry name" value="GFO_IDH_MocA"/>
    <property type="match status" value="1"/>
</dbReference>
<comment type="similarity">
    <text evidence="1">Belongs to the Gfo/Idh/MocA family.</text>
</comment>
<dbReference type="NCBIfam" id="TIGR04380">
    <property type="entry name" value="myo_inos_iolG"/>
    <property type="match status" value="1"/>
</dbReference>
<evidence type="ECO:0000256" key="2">
    <source>
        <dbReference type="ARBA" id="ARBA00023002"/>
    </source>
</evidence>
<protein>
    <submittedName>
        <fullName evidence="5">Inositol 2-dehydrogenase</fullName>
        <ecNumber evidence="5">1.1.1.18</ecNumber>
    </submittedName>
</protein>
<dbReference type="InterPro" id="IPR000683">
    <property type="entry name" value="Gfo/Idh/MocA-like_OxRdtase_N"/>
</dbReference>
<sequence length="348" mass="38273">MKSQEKERFLMKKVRIGLLGAGRIGKLHGENLAHSVPEAELYAVADPFMNDATRAWAANMGIEKCYDDPEKIFSDPTIDAVFICSSTSTHAEFIIRAAKAGKHAFCEKPIDTKLDKIQEALDAVKEAGIKLQVGFVRRFDHNHKMVRDTVASGRLGKPNIVKVTSRDPDHQSMDYIKVSGGIFMDMTIHDFDMVRYLAGSEVTEVTAYGAALSGAGYDQYDDVDTAIVMMKFENGALGVIDNSRAAHYGYDQRTEVHCDKGCVQVSNDLNDTAMISSAEGVEVSKPTWFFLERYNNAFIAEAKAFTEAVLNDTETPVNGFDGIQPVKIAMAAAKSLKEGRPVKLDEIG</sequence>
<evidence type="ECO:0000256" key="1">
    <source>
        <dbReference type="ARBA" id="ARBA00010928"/>
    </source>
</evidence>
<organism evidence="5 6">
    <name type="scientific">Butyricicoccus intestinisimiae</name>
    <dbReference type="NCBI Taxonomy" id="2841509"/>
    <lineage>
        <taxon>Bacteria</taxon>
        <taxon>Bacillati</taxon>
        <taxon>Bacillota</taxon>
        <taxon>Clostridia</taxon>
        <taxon>Eubacteriales</taxon>
        <taxon>Butyricicoccaceae</taxon>
        <taxon>Butyricicoccus</taxon>
    </lineage>
</organism>
<dbReference type="PANTHER" id="PTHR42840">
    <property type="entry name" value="NAD(P)-BINDING ROSSMANN-FOLD SUPERFAMILY PROTEIN-RELATED"/>
    <property type="match status" value="1"/>
</dbReference>
<dbReference type="Proteomes" id="UP000783588">
    <property type="component" value="Unassembled WGS sequence"/>
</dbReference>
<accession>A0ABS6ETQ1</accession>
<evidence type="ECO:0000313" key="6">
    <source>
        <dbReference type="Proteomes" id="UP000783588"/>
    </source>
</evidence>
<dbReference type="PANTHER" id="PTHR42840:SF3">
    <property type="entry name" value="BINDING ROSSMANN FOLD OXIDOREDUCTASE, PUTATIVE (AFU_ORTHOLOGUE AFUA_2G10240)-RELATED"/>
    <property type="match status" value="1"/>
</dbReference>
<dbReference type="EMBL" id="JAHLQI010000004">
    <property type="protein sequence ID" value="MBU5490850.1"/>
    <property type="molecule type" value="Genomic_DNA"/>
</dbReference>
<name>A0ABS6ETQ1_9FIRM</name>
<evidence type="ECO:0000259" key="4">
    <source>
        <dbReference type="Pfam" id="PF22725"/>
    </source>
</evidence>